<keyword evidence="1" id="KW-1133">Transmembrane helix</keyword>
<dbReference type="CDD" id="cd07341">
    <property type="entry name" value="M56_BlaR1_MecR1_like"/>
    <property type="match status" value="1"/>
</dbReference>
<dbReference type="PANTHER" id="PTHR34978:SF3">
    <property type="entry name" value="SLR0241 PROTEIN"/>
    <property type="match status" value="1"/>
</dbReference>
<evidence type="ECO:0000313" key="4">
    <source>
        <dbReference type="Proteomes" id="UP000199029"/>
    </source>
</evidence>
<evidence type="ECO:0000313" key="3">
    <source>
        <dbReference type="EMBL" id="SFQ79264.1"/>
    </source>
</evidence>
<keyword evidence="1" id="KW-0472">Membrane</keyword>
<dbReference type="EMBL" id="FOXS01000008">
    <property type="protein sequence ID" value="SFQ79264.1"/>
    <property type="molecule type" value="Genomic_DNA"/>
</dbReference>
<accession>A0A1I6BED1</accession>
<feature type="transmembrane region" description="Helical" evidence="1">
    <location>
        <begin position="6"/>
        <end position="25"/>
    </location>
</feature>
<keyword evidence="1" id="KW-0812">Transmembrane</keyword>
<dbReference type="PANTHER" id="PTHR34978">
    <property type="entry name" value="POSSIBLE SENSOR-TRANSDUCER PROTEIN BLAR"/>
    <property type="match status" value="1"/>
</dbReference>
<dbReference type="InterPro" id="IPR052173">
    <property type="entry name" value="Beta-lactam_resp_regulator"/>
</dbReference>
<dbReference type="Proteomes" id="UP000199029">
    <property type="component" value="Unassembled WGS sequence"/>
</dbReference>
<gene>
    <name evidence="3" type="ORF">SAMN04515668_4420</name>
</gene>
<sequence>MNPDLLYLVKANVVLTLFVAAYYGLLRQLTFFQLNRFYLVAAALFAAVYPSVSVPALLPASAASMVAASAWGALPAPPESPPTGPLAVNWQVHLLRGYCLGAGLLVGQLLVQLLSLALVRRRARPAVVLGQPVRLLREAKGSFSFGRSIYVSEAAVADPAALAPELRHEQAHVRQWHTLDVLLAQLTTALAWFNPAVWLWRRAVLENLEYLADRATVQSGLERRAYQYSLLRQQPGRVPAPALAFRFSASELKKRIARLNQPSSPRRQVYRYVLAAPTVMALALGHSGARARPGALLERDRGLPVEALYYLDGQASDRATIQRLAPQDIRSVDWVEGAAAVRRVVATPPFQQAVVVTTNAQAESRVVRELADRADLGSGYHIRALPVEALLPACLAYVAEHYPRARLSGEVREYTKKSTGAAKLQVQLVIGESFFYVYFLPNGEFLRGEEQ</sequence>
<reference evidence="4" key="1">
    <citation type="submission" date="2016-10" db="EMBL/GenBank/DDBJ databases">
        <authorList>
            <person name="Varghese N."/>
            <person name="Submissions S."/>
        </authorList>
    </citation>
    <scope>NUCLEOTIDE SEQUENCE [LARGE SCALE GENOMIC DNA]</scope>
    <source>
        <strain evidence="4">OR362-8,ATCC BAA-1266,JCM 13504</strain>
    </source>
</reference>
<feature type="domain" description="Peptidase M56" evidence="2">
    <location>
        <begin position="166"/>
        <end position="258"/>
    </location>
</feature>
<keyword evidence="4" id="KW-1185">Reference proteome</keyword>
<feature type="transmembrane region" description="Helical" evidence="1">
    <location>
        <begin position="37"/>
        <end position="58"/>
    </location>
</feature>
<dbReference type="Pfam" id="PF05569">
    <property type="entry name" value="Peptidase_M56"/>
    <property type="match status" value="1"/>
</dbReference>
<dbReference type="InterPro" id="IPR008756">
    <property type="entry name" value="Peptidase_M56"/>
</dbReference>
<evidence type="ECO:0000256" key="1">
    <source>
        <dbReference type="SAM" id="Phobius"/>
    </source>
</evidence>
<evidence type="ECO:0000259" key="2">
    <source>
        <dbReference type="Pfam" id="PF05569"/>
    </source>
</evidence>
<organism evidence="3 4">
    <name type="scientific">Hymenobacter arizonensis</name>
    <name type="common">Siccationidurans arizonensis</name>
    <dbReference type="NCBI Taxonomy" id="1227077"/>
    <lineage>
        <taxon>Bacteria</taxon>
        <taxon>Pseudomonadati</taxon>
        <taxon>Bacteroidota</taxon>
        <taxon>Cytophagia</taxon>
        <taxon>Cytophagales</taxon>
        <taxon>Hymenobacteraceae</taxon>
        <taxon>Hymenobacter</taxon>
    </lineage>
</organism>
<dbReference type="STRING" id="1227077.SAMN04515668_4420"/>
<feature type="transmembrane region" description="Helical" evidence="1">
    <location>
        <begin position="95"/>
        <end position="119"/>
    </location>
</feature>
<dbReference type="OrthoDB" id="1522859at2"/>
<proteinExistence type="predicted"/>
<name>A0A1I6BED1_HYMAR</name>
<dbReference type="AlphaFoldDB" id="A0A1I6BED1"/>
<dbReference type="RefSeq" id="WP_092678355.1">
    <property type="nucleotide sequence ID" value="NZ_FOXS01000008.1"/>
</dbReference>
<protein>
    <submittedName>
        <fullName evidence="3">Signal transducer regulating beta-lactamase production, contains metallopeptidase domain</fullName>
    </submittedName>
</protein>